<protein>
    <submittedName>
        <fullName evidence="3">Peptidase_S8 domain-containing protein</fullName>
    </submittedName>
</protein>
<reference evidence="1 2" key="1">
    <citation type="submission" date="2018-11" db="EMBL/GenBank/DDBJ databases">
        <authorList>
            <consortium name="Pathogen Informatics"/>
        </authorList>
    </citation>
    <scope>NUCLEOTIDE SEQUENCE [LARGE SCALE GENOMIC DNA]</scope>
</reference>
<evidence type="ECO:0000313" key="3">
    <source>
        <dbReference type="WBParaSite" id="HPBE_0001199101-mRNA-1"/>
    </source>
</evidence>
<reference evidence="3" key="2">
    <citation type="submission" date="2019-09" db="UniProtKB">
        <authorList>
            <consortium name="WormBaseParasite"/>
        </authorList>
    </citation>
    <scope>IDENTIFICATION</scope>
</reference>
<proteinExistence type="predicted"/>
<sequence length="82" mass="8366">MAACFVDDGILSQHGDSGNGIAFGESIARSALFREVQPVIDTGVAMAIPVESVLANSLRSGWRFAAVSAVPDADAAGHLPPS</sequence>
<organism evidence="2 3">
    <name type="scientific">Heligmosomoides polygyrus</name>
    <name type="common">Parasitic roundworm</name>
    <dbReference type="NCBI Taxonomy" id="6339"/>
    <lineage>
        <taxon>Eukaryota</taxon>
        <taxon>Metazoa</taxon>
        <taxon>Ecdysozoa</taxon>
        <taxon>Nematoda</taxon>
        <taxon>Chromadorea</taxon>
        <taxon>Rhabditida</taxon>
        <taxon>Rhabditina</taxon>
        <taxon>Rhabditomorpha</taxon>
        <taxon>Strongyloidea</taxon>
        <taxon>Heligmosomidae</taxon>
        <taxon>Heligmosomoides</taxon>
    </lineage>
</organism>
<name>A0A183FUS9_HELPZ</name>
<dbReference type="AlphaFoldDB" id="A0A183FUS9"/>
<dbReference type="WBParaSite" id="HPBE_0001199101-mRNA-1">
    <property type="protein sequence ID" value="HPBE_0001199101-mRNA-1"/>
    <property type="gene ID" value="HPBE_0001199101"/>
</dbReference>
<dbReference type="EMBL" id="UZAH01027315">
    <property type="protein sequence ID" value="VDO90528.1"/>
    <property type="molecule type" value="Genomic_DNA"/>
</dbReference>
<accession>A0A183FUS9</accession>
<evidence type="ECO:0000313" key="2">
    <source>
        <dbReference type="Proteomes" id="UP000050761"/>
    </source>
</evidence>
<evidence type="ECO:0000313" key="1">
    <source>
        <dbReference type="EMBL" id="VDO90528.1"/>
    </source>
</evidence>
<accession>A0A3P8CR18</accession>
<keyword evidence="2" id="KW-1185">Reference proteome</keyword>
<gene>
    <name evidence="1" type="ORF">HPBE_LOCUS11992</name>
</gene>
<dbReference type="Proteomes" id="UP000050761">
    <property type="component" value="Unassembled WGS sequence"/>
</dbReference>